<feature type="compositionally biased region" description="Basic and acidic residues" evidence="1">
    <location>
        <begin position="85"/>
        <end position="95"/>
    </location>
</feature>
<keyword evidence="3" id="KW-1185">Reference proteome</keyword>
<comment type="caution">
    <text evidence="2">The sequence shown here is derived from an EMBL/GenBank/DDBJ whole genome shotgun (WGS) entry which is preliminary data.</text>
</comment>
<sequence>MSAITPRWFIKHTFPTLPNQIDANPKSKENRSIRFLLSSSKIPRGNGLEMVLTIIFKHKPRKQNSVQVSPVDLTNKKISSKTKTSTRERSRSARHESWSLIASLIGQHDHTNEQSNCFAEQNWPSISNDERQFVYEKIRSCLNRNLRR</sequence>
<dbReference type="Proteomes" id="UP001283361">
    <property type="component" value="Unassembled WGS sequence"/>
</dbReference>
<protein>
    <submittedName>
        <fullName evidence="2">Uncharacterized protein</fullName>
    </submittedName>
</protein>
<gene>
    <name evidence="2" type="ORF">RRG08_008515</name>
</gene>
<dbReference type="EMBL" id="JAWDGP010004422">
    <property type="protein sequence ID" value="KAK3764638.1"/>
    <property type="molecule type" value="Genomic_DNA"/>
</dbReference>
<feature type="region of interest" description="Disordered" evidence="1">
    <location>
        <begin position="61"/>
        <end position="95"/>
    </location>
</feature>
<evidence type="ECO:0000313" key="2">
    <source>
        <dbReference type="EMBL" id="KAK3764638.1"/>
    </source>
</evidence>
<dbReference type="AlphaFoldDB" id="A0AAE1DCR9"/>
<reference evidence="2" key="1">
    <citation type="journal article" date="2023" name="G3 (Bethesda)">
        <title>A reference genome for the long-term kleptoplast-retaining sea slug Elysia crispata morphotype clarki.</title>
        <authorList>
            <person name="Eastman K.E."/>
            <person name="Pendleton A.L."/>
            <person name="Shaikh M.A."/>
            <person name="Suttiyut T."/>
            <person name="Ogas R."/>
            <person name="Tomko P."/>
            <person name="Gavelis G."/>
            <person name="Widhalm J.R."/>
            <person name="Wisecaver J.H."/>
        </authorList>
    </citation>
    <scope>NUCLEOTIDE SEQUENCE</scope>
    <source>
        <strain evidence="2">ECLA1</strain>
    </source>
</reference>
<accession>A0AAE1DCR9</accession>
<name>A0AAE1DCR9_9GAST</name>
<evidence type="ECO:0000256" key="1">
    <source>
        <dbReference type="SAM" id="MobiDB-lite"/>
    </source>
</evidence>
<organism evidence="2 3">
    <name type="scientific">Elysia crispata</name>
    <name type="common">lettuce slug</name>
    <dbReference type="NCBI Taxonomy" id="231223"/>
    <lineage>
        <taxon>Eukaryota</taxon>
        <taxon>Metazoa</taxon>
        <taxon>Spiralia</taxon>
        <taxon>Lophotrochozoa</taxon>
        <taxon>Mollusca</taxon>
        <taxon>Gastropoda</taxon>
        <taxon>Heterobranchia</taxon>
        <taxon>Euthyneura</taxon>
        <taxon>Panpulmonata</taxon>
        <taxon>Sacoglossa</taxon>
        <taxon>Placobranchoidea</taxon>
        <taxon>Plakobranchidae</taxon>
        <taxon>Elysia</taxon>
    </lineage>
</organism>
<proteinExistence type="predicted"/>
<evidence type="ECO:0000313" key="3">
    <source>
        <dbReference type="Proteomes" id="UP001283361"/>
    </source>
</evidence>